<keyword evidence="2" id="KW-0472">Membrane</keyword>
<evidence type="ECO:0000256" key="2">
    <source>
        <dbReference type="SAM" id="Phobius"/>
    </source>
</evidence>
<feature type="transmembrane region" description="Helical" evidence="2">
    <location>
        <begin position="216"/>
        <end position="237"/>
    </location>
</feature>
<reference evidence="4" key="3">
    <citation type="submission" date="2015-06" db="UniProtKB">
        <authorList>
            <consortium name="EnsemblMetazoa"/>
        </authorList>
    </citation>
    <scope>IDENTIFICATION</scope>
</reference>
<keyword evidence="2" id="KW-1133">Transmembrane helix</keyword>
<evidence type="ECO:0000313" key="5">
    <source>
        <dbReference type="Proteomes" id="UP000015101"/>
    </source>
</evidence>
<feature type="compositionally biased region" description="Basic and acidic residues" evidence="1">
    <location>
        <begin position="430"/>
        <end position="439"/>
    </location>
</feature>
<evidence type="ECO:0000313" key="4">
    <source>
        <dbReference type="EnsemblMetazoa" id="HelroP160819"/>
    </source>
</evidence>
<evidence type="ECO:0000313" key="3">
    <source>
        <dbReference type="EMBL" id="ESO06629.1"/>
    </source>
</evidence>
<sequence>MKVYQIIILLLTDVIDSRIEQVWHFAMINQKLTAKLFPCLDEWKVKYTPDNNKIVGKDLMVFWQPRSLMLTCMSDDNIMDVFFIVMVDTFLTLKTEDVVLYPGREVDVRCSVSIYYREDIAGKLKLSLVLFDNDGKLRYNLKYFQIENFRTDPTIVTLNTKFKVELEHDGNSFVCFMIFDKIPKNVLLKKGDFMKKSLIVIQDTVNKDQAFKSDYIWLWIFMVVLGMTILVALLALATIRRQNRETKTIETLVNERNSKKKTKAMIMDLDSNNEIRSEEMKRKRELLANLKSGSIPQQGKSKKHKISGNKKSSKTIPKQVRVHMLYNKIKSELEQNETLTDDQIRMLKILAYRETIKSVIDDVHSSTSVKYGTNEWRWMRADSIGSGRTYYDAIGVPQTGFQPSIGPESKSSTPTKPPSKATSSYAPRSPETEKDEEKVQKKKNIKKENFKKESKPPDSKTISRPNVPNDGPSVPKDGPNSPTPETMDREKCYYVDKYRFVVKSKEVKLKPEEWRKALESCFENRLSVCGSASDS</sequence>
<dbReference type="EnsemblMetazoa" id="HelroT160819">
    <property type="protein sequence ID" value="HelroP160819"/>
    <property type="gene ID" value="HelroG160819"/>
</dbReference>
<dbReference type="EMBL" id="KB096324">
    <property type="protein sequence ID" value="ESO06629.1"/>
    <property type="molecule type" value="Genomic_DNA"/>
</dbReference>
<feature type="region of interest" description="Disordered" evidence="1">
    <location>
        <begin position="291"/>
        <end position="314"/>
    </location>
</feature>
<accession>T1EQR9</accession>
<feature type="compositionally biased region" description="Low complexity" evidence="1">
    <location>
        <begin position="409"/>
        <end position="424"/>
    </location>
</feature>
<keyword evidence="2" id="KW-0812">Transmembrane</keyword>
<feature type="compositionally biased region" description="Basic residues" evidence="1">
    <location>
        <begin position="300"/>
        <end position="313"/>
    </location>
</feature>
<proteinExistence type="predicted"/>
<feature type="region of interest" description="Disordered" evidence="1">
    <location>
        <begin position="399"/>
        <end position="489"/>
    </location>
</feature>
<dbReference type="EMBL" id="AMQM01000656">
    <property type="status" value="NOT_ANNOTATED_CDS"/>
    <property type="molecule type" value="Genomic_DNA"/>
</dbReference>
<name>T1EQR9_HELRO</name>
<dbReference type="HOGENOM" id="CLU_509305_0_0_1"/>
<gene>
    <name evidence="4" type="primary">20198919</name>
    <name evidence="3" type="ORF">HELRODRAFT_160819</name>
</gene>
<dbReference type="Proteomes" id="UP000015101">
    <property type="component" value="Unassembled WGS sequence"/>
</dbReference>
<dbReference type="CTD" id="20198919"/>
<reference evidence="5" key="1">
    <citation type="submission" date="2012-12" db="EMBL/GenBank/DDBJ databases">
        <authorList>
            <person name="Hellsten U."/>
            <person name="Grimwood J."/>
            <person name="Chapman J.A."/>
            <person name="Shapiro H."/>
            <person name="Aerts A."/>
            <person name="Otillar R.P."/>
            <person name="Terry A.Y."/>
            <person name="Boore J.L."/>
            <person name="Simakov O."/>
            <person name="Marletaz F."/>
            <person name="Cho S.-J."/>
            <person name="Edsinger-Gonzales E."/>
            <person name="Havlak P."/>
            <person name="Kuo D.-H."/>
            <person name="Larsson T."/>
            <person name="Lv J."/>
            <person name="Arendt D."/>
            <person name="Savage R."/>
            <person name="Osoegawa K."/>
            <person name="de Jong P."/>
            <person name="Lindberg D.R."/>
            <person name="Seaver E.C."/>
            <person name="Weisblat D.A."/>
            <person name="Putnam N.H."/>
            <person name="Grigoriev I.V."/>
            <person name="Rokhsar D.S."/>
        </authorList>
    </citation>
    <scope>NUCLEOTIDE SEQUENCE</scope>
</reference>
<dbReference type="RefSeq" id="XP_009015997.1">
    <property type="nucleotide sequence ID" value="XM_009017749.1"/>
</dbReference>
<reference evidence="3 5" key="2">
    <citation type="journal article" date="2013" name="Nature">
        <title>Insights into bilaterian evolution from three spiralian genomes.</title>
        <authorList>
            <person name="Simakov O."/>
            <person name="Marletaz F."/>
            <person name="Cho S.J."/>
            <person name="Edsinger-Gonzales E."/>
            <person name="Havlak P."/>
            <person name="Hellsten U."/>
            <person name="Kuo D.H."/>
            <person name="Larsson T."/>
            <person name="Lv J."/>
            <person name="Arendt D."/>
            <person name="Savage R."/>
            <person name="Osoegawa K."/>
            <person name="de Jong P."/>
            <person name="Grimwood J."/>
            <person name="Chapman J.A."/>
            <person name="Shapiro H."/>
            <person name="Aerts A."/>
            <person name="Otillar R.P."/>
            <person name="Terry A.Y."/>
            <person name="Boore J.L."/>
            <person name="Grigoriev I.V."/>
            <person name="Lindberg D.R."/>
            <person name="Seaver E.C."/>
            <person name="Weisblat D.A."/>
            <person name="Putnam N.H."/>
            <person name="Rokhsar D.S."/>
        </authorList>
    </citation>
    <scope>NUCLEOTIDE SEQUENCE</scope>
</reference>
<dbReference type="AlphaFoldDB" id="T1EQR9"/>
<dbReference type="KEGG" id="hro:HELRODRAFT_160819"/>
<organism evidence="4 5">
    <name type="scientific">Helobdella robusta</name>
    <name type="common">Californian leech</name>
    <dbReference type="NCBI Taxonomy" id="6412"/>
    <lineage>
        <taxon>Eukaryota</taxon>
        <taxon>Metazoa</taxon>
        <taxon>Spiralia</taxon>
        <taxon>Lophotrochozoa</taxon>
        <taxon>Annelida</taxon>
        <taxon>Clitellata</taxon>
        <taxon>Hirudinea</taxon>
        <taxon>Rhynchobdellida</taxon>
        <taxon>Glossiphoniidae</taxon>
        <taxon>Helobdella</taxon>
    </lineage>
</organism>
<keyword evidence="5" id="KW-1185">Reference proteome</keyword>
<evidence type="ECO:0000256" key="1">
    <source>
        <dbReference type="SAM" id="MobiDB-lite"/>
    </source>
</evidence>
<dbReference type="InParanoid" id="T1EQR9"/>
<protein>
    <submittedName>
        <fullName evidence="3 4">Uncharacterized protein</fullName>
    </submittedName>
</protein>
<feature type="compositionally biased region" description="Basic and acidic residues" evidence="1">
    <location>
        <begin position="446"/>
        <end position="458"/>
    </location>
</feature>
<dbReference type="GeneID" id="20198919"/>